<gene>
    <name evidence="5" type="ORF">SacglDRAFT_03294</name>
</gene>
<dbReference type="PROSITE" id="PS51257">
    <property type="entry name" value="PROKAR_LIPOPROTEIN"/>
    <property type="match status" value="1"/>
</dbReference>
<dbReference type="Gene3D" id="3.40.50.2300">
    <property type="match status" value="2"/>
</dbReference>
<dbReference type="OrthoDB" id="7337537at2"/>
<dbReference type="RefSeq" id="WP_005465882.1">
    <property type="nucleotide sequence ID" value="NZ_CM001484.1"/>
</dbReference>
<dbReference type="EMBL" id="CM001484">
    <property type="protein sequence ID" value="EIF00156.1"/>
    <property type="molecule type" value="Genomic_DNA"/>
</dbReference>
<evidence type="ECO:0000313" key="5">
    <source>
        <dbReference type="EMBL" id="EIF00156.1"/>
    </source>
</evidence>
<feature type="domain" description="Leucine-binding protein" evidence="4">
    <location>
        <begin position="41"/>
        <end position="351"/>
    </location>
</feature>
<dbReference type="InterPro" id="IPR028082">
    <property type="entry name" value="Peripla_BP_I"/>
</dbReference>
<dbReference type="Proteomes" id="UP000005087">
    <property type="component" value="Chromosome"/>
</dbReference>
<evidence type="ECO:0000256" key="3">
    <source>
        <dbReference type="SAM" id="SignalP"/>
    </source>
</evidence>
<protein>
    <submittedName>
        <fullName evidence="5">ABC-type branched-chain amino acid transport system, periplasmic component</fullName>
    </submittedName>
</protein>
<feature type="signal peptide" evidence="3">
    <location>
        <begin position="1"/>
        <end position="26"/>
    </location>
</feature>
<dbReference type="Pfam" id="PF13458">
    <property type="entry name" value="Peripla_BP_6"/>
    <property type="match status" value="1"/>
</dbReference>
<keyword evidence="6" id="KW-1185">Reference proteome</keyword>
<reference evidence="6" key="2">
    <citation type="submission" date="2012-01" db="EMBL/GenBank/DDBJ databases">
        <title>Noncontiguous Finished sequence of chromosome of Saccharomonospora glauca K62.</title>
        <authorList>
            <consortium name="US DOE Joint Genome Institute"/>
            <person name="Lucas S."/>
            <person name="Han J."/>
            <person name="Lapidus A."/>
            <person name="Cheng J.-F."/>
            <person name="Goodwin L."/>
            <person name="Pitluck S."/>
            <person name="Peters L."/>
            <person name="Mikhailova N."/>
            <person name="Held B."/>
            <person name="Detter J.C."/>
            <person name="Han C."/>
            <person name="Tapia R."/>
            <person name="Land M."/>
            <person name="Hauser L."/>
            <person name="Kyrpides N."/>
            <person name="Ivanova N."/>
            <person name="Pagani I."/>
            <person name="Brambilla E.-M."/>
            <person name="Klenk H.-P."/>
            <person name="Woyke T."/>
        </authorList>
    </citation>
    <scope>NUCLEOTIDE SEQUENCE [LARGE SCALE GENOMIC DNA]</scope>
    <source>
        <strain evidence="6">K62</strain>
    </source>
</reference>
<dbReference type="PANTHER" id="PTHR30483:SF6">
    <property type="entry name" value="PERIPLASMIC BINDING PROTEIN OF ABC TRANSPORTER FOR NATURAL AMINO ACIDS"/>
    <property type="match status" value="1"/>
</dbReference>
<dbReference type="AlphaFoldDB" id="I1D5D1"/>
<evidence type="ECO:0000313" key="6">
    <source>
        <dbReference type="Proteomes" id="UP000005087"/>
    </source>
</evidence>
<dbReference type="InterPro" id="IPR051010">
    <property type="entry name" value="BCAA_transport"/>
</dbReference>
<evidence type="ECO:0000256" key="2">
    <source>
        <dbReference type="ARBA" id="ARBA00022729"/>
    </source>
</evidence>
<reference evidence="5 6" key="1">
    <citation type="submission" date="2011-09" db="EMBL/GenBank/DDBJ databases">
        <authorList>
            <consortium name="US DOE Joint Genome Institute (JGI-PGF)"/>
            <person name="Lucas S."/>
            <person name="Han J."/>
            <person name="Lapidus A."/>
            <person name="Cheng J.-F."/>
            <person name="Goodwin L."/>
            <person name="Pitluck S."/>
            <person name="Peters L."/>
            <person name="Land M.L."/>
            <person name="Hauser L."/>
            <person name="Brambilla E."/>
            <person name="Klenk H.-P."/>
            <person name="Woyke T.J."/>
        </authorList>
    </citation>
    <scope>NUCLEOTIDE SEQUENCE [LARGE SCALE GENOMIC DNA]</scope>
    <source>
        <strain evidence="5 6">K62</strain>
    </source>
</reference>
<organism evidence="5 6">
    <name type="scientific">Saccharomonospora glauca K62</name>
    <dbReference type="NCBI Taxonomy" id="928724"/>
    <lineage>
        <taxon>Bacteria</taxon>
        <taxon>Bacillati</taxon>
        <taxon>Actinomycetota</taxon>
        <taxon>Actinomycetes</taxon>
        <taxon>Pseudonocardiales</taxon>
        <taxon>Pseudonocardiaceae</taxon>
        <taxon>Saccharomonospora</taxon>
    </lineage>
</organism>
<proteinExistence type="inferred from homology"/>
<accession>I1D5D1</accession>
<name>I1D5D1_9PSEU</name>
<evidence type="ECO:0000256" key="1">
    <source>
        <dbReference type="ARBA" id="ARBA00010062"/>
    </source>
</evidence>
<dbReference type="eggNOG" id="COG0683">
    <property type="taxonomic scope" value="Bacteria"/>
</dbReference>
<dbReference type="HOGENOM" id="CLU_027128_5_0_11"/>
<comment type="similarity">
    <text evidence="1">Belongs to the leucine-binding protein family.</text>
</comment>
<dbReference type="STRING" id="928724.SacglDRAFT_03294"/>
<keyword evidence="2 3" id="KW-0732">Signal</keyword>
<evidence type="ECO:0000259" key="4">
    <source>
        <dbReference type="Pfam" id="PF13458"/>
    </source>
</evidence>
<feature type="chain" id="PRO_5003638571" evidence="3">
    <location>
        <begin position="27"/>
        <end position="417"/>
    </location>
</feature>
<dbReference type="InterPro" id="IPR028081">
    <property type="entry name" value="Leu-bd"/>
</dbReference>
<dbReference type="PANTHER" id="PTHR30483">
    <property type="entry name" value="LEUCINE-SPECIFIC-BINDING PROTEIN"/>
    <property type="match status" value="1"/>
</dbReference>
<dbReference type="SUPFAM" id="SSF53822">
    <property type="entry name" value="Periplasmic binding protein-like I"/>
    <property type="match status" value="1"/>
</dbReference>
<sequence>MRASAAWRTAVLASAAALVVAGCGGAAERRDVDAGGDGVLNLGYVLPETGPLSYLGPAQIASVKLAVEEINEAGGVLGLPVPEVVASDEAGRADAAARSADRVLSTGADAIVGAASSEASSAIVDSVTGSGVVQCSGSNTAATFGDYSDNGLYFRTAPSDDLQAMVLGKVIAEDGNERVALVARGDDYGRGLLELTTKALEAAGVTVVLGETYETGTTNFDGIARKVAEANPDAVVVVSFEEGTRLLRALIEAGVGPRDLAVYGADGLRRTELASAVSPDDPGALAGMKGTAPTLGDEEYGKQLTAFAPEVKDLQYAAQVFDCVTIIALAVEAAQSDDPTVFAPEMVRVTTNGEKCTSFAACKDLLDRGVDIDYEGVSGPLDFEERGEPREALFDVYAYDESGALRTVRTEKSAAPN</sequence>